<feature type="non-terminal residue" evidence="1">
    <location>
        <position position="1"/>
    </location>
</feature>
<name>A0A392RYN0_9FABA</name>
<comment type="caution">
    <text evidence="1">The sequence shown here is derived from an EMBL/GenBank/DDBJ whole genome shotgun (WGS) entry which is preliminary data.</text>
</comment>
<protein>
    <submittedName>
        <fullName evidence="1">Uncharacterized protein</fullName>
    </submittedName>
</protein>
<keyword evidence="2" id="KW-1185">Reference proteome</keyword>
<evidence type="ECO:0000313" key="1">
    <source>
        <dbReference type="EMBL" id="MCI40725.1"/>
    </source>
</evidence>
<accession>A0A392RYN0</accession>
<dbReference type="AlphaFoldDB" id="A0A392RYN0"/>
<proteinExistence type="predicted"/>
<dbReference type="EMBL" id="LXQA010283244">
    <property type="protein sequence ID" value="MCI40725.1"/>
    <property type="molecule type" value="Genomic_DNA"/>
</dbReference>
<evidence type="ECO:0000313" key="2">
    <source>
        <dbReference type="Proteomes" id="UP000265520"/>
    </source>
</evidence>
<sequence length="53" mass="5969">VVECDNQCLGHSSNTGGGYELDMGCFGGENDFFVSEEENRKWRCSILKFPCMQ</sequence>
<reference evidence="1 2" key="1">
    <citation type="journal article" date="2018" name="Front. Plant Sci.">
        <title>Red Clover (Trifolium pratense) and Zigzag Clover (T. medium) - A Picture of Genomic Similarities and Differences.</title>
        <authorList>
            <person name="Dluhosova J."/>
            <person name="Istvanek J."/>
            <person name="Nedelnik J."/>
            <person name="Repkova J."/>
        </authorList>
    </citation>
    <scope>NUCLEOTIDE SEQUENCE [LARGE SCALE GENOMIC DNA]</scope>
    <source>
        <strain evidence="2">cv. 10/8</strain>
        <tissue evidence="1">Leaf</tissue>
    </source>
</reference>
<dbReference type="Proteomes" id="UP000265520">
    <property type="component" value="Unassembled WGS sequence"/>
</dbReference>
<organism evidence="1 2">
    <name type="scientific">Trifolium medium</name>
    <dbReference type="NCBI Taxonomy" id="97028"/>
    <lineage>
        <taxon>Eukaryota</taxon>
        <taxon>Viridiplantae</taxon>
        <taxon>Streptophyta</taxon>
        <taxon>Embryophyta</taxon>
        <taxon>Tracheophyta</taxon>
        <taxon>Spermatophyta</taxon>
        <taxon>Magnoliopsida</taxon>
        <taxon>eudicotyledons</taxon>
        <taxon>Gunneridae</taxon>
        <taxon>Pentapetalae</taxon>
        <taxon>rosids</taxon>
        <taxon>fabids</taxon>
        <taxon>Fabales</taxon>
        <taxon>Fabaceae</taxon>
        <taxon>Papilionoideae</taxon>
        <taxon>50 kb inversion clade</taxon>
        <taxon>NPAAA clade</taxon>
        <taxon>Hologalegina</taxon>
        <taxon>IRL clade</taxon>
        <taxon>Trifolieae</taxon>
        <taxon>Trifolium</taxon>
    </lineage>
</organism>